<gene>
    <name evidence="2" type="ORF">SAMN04488242_1029</name>
</gene>
<evidence type="ECO:0000313" key="3">
    <source>
        <dbReference type="Proteomes" id="UP000199475"/>
    </source>
</evidence>
<reference evidence="2 3" key="1">
    <citation type="submission" date="2016-10" db="EMBL/GenBank/DDBJ databases">
        <authorList>
            <person name="de Groot N.N."/>
        </authorList>
    </citation>
    <scope>NUCLEOTIDE SEQUENCE [LARGE SCALE GENOMIC DNA]</scope>
    <source>
        <strain evidence="2 3">CGMCC 1.9159</strain>
    </source>
</reference>
<name>A0A1G9J5C1_9ACTN</name>
<keyword evidence="3" id="KW-1185">Reference proteome</keyword>
<accession>A0A1G9J5C1</accession>
<evidence type="ECO:0000313" key="2">
    <source>
        <dbReference type="EMBL" id="SDL32436.1"/>
    </source>
</evidence>
<keyword evidence="1" id="KW-1133">Transmembrane helix</keyword>
<organism evidence="2 3">
    <name type="scientific">Tessaracoccus oleiagri</name>
    <dbReference type="NCBI Taxonomy" id="686624"/>
    <lineage>
        <taxon>Bacteria</taxon>
        <taxon>Bacillati</taxon>
        <taxon>Actinomycetota</taxon>
        <taxon>Actinomycetes</taxon>
        <taxon>Propionibacteriales</taxon>
        <taxon>Propionibacteriaceae</taxon>
        <taxon>Tessaracoccus</taxon>
    </lineage>
</organism>
<dbReference type="AlphaFoldDB" id="A0A1G9J5C1"/>
<dbReference type="RefSeq" id="WP_093249632.1">
    <property type="nucleotide sequence ID" value="NZ_FNGP01000002.1"/>
</dbReference>
<evidence type="ECO:0008006" key="4">
    <source>
        <dbReference type="Google" id="ProtNLM"/>
    </source>
</evidence>
<protein>
    <recommendedName>
        <fullName evidence="4">PH domain-containing protein</fullName>
    </recommendedName>
</protein>
<feature type="transmembrane region" description="Helical" evidence="1">
    <location>
        <begin position="24"/>
        <end position="44"/>
    </location>
</feature>
<dbReference type="OrthoDB" id="3824918at2"/>
<evidence type="ECO:0000256" key="1">
    <source>
        <dbReference type="SAM" id="Phobius"/>
    </source>
</evidence>
<dbReference type="Proteomes" id="UP000199475">
    <property type="component" value="Unassembled WGS sequence"/>
</dbReference>
<sequence length="168" mass="18618">MSEDLPKTPATEAPRKLSYISTPVLATAVILSMVLLAGALWVWYELGPEIRAQVTWLQAATLLFFVIFMIGVMLAVGYSHVWAADGEVVIRNGPVMRRFRTEQIAGLRLRKGDPWAYLLVKDPEGEGVRRRAVLAIQSVEGEGAQKKVLELRSWLKANGASSEGVRRD</sequence>
<keyword evidence="1" id="KW-0812">Transmembrane</keyword>
<keyword evidence="1" id="KW-0472">Membrane</keyword>
<dbReference type="STRING" id="686624.SAMN04488242_1029"/>
<proteinExistence type="predicted"/>
<feature type="transmembrane region" description="Helical" evidence="1">
    <location>
        <begin position="56"/>
        <end position="76"/>
    </location>
</feature>
<dbReference type="EMBL" id="FNGP01000002">
    <property type="protein sequence ID" value="SDL32436.1"/>
    <property type="molecule type" value="Genomic_DNA"/>
</dbReference>